<dbReference type="RefSeq" id="XP_005713061.1">
    <property type="nucleotide sequence ID" value="XM_005713004.1"/>
</dbReference>
<feature type="region of interest" description="Disordered" evidence="1">
    <location>
        <begin position="450"/>
        <end position="482"/>
    </location>
</feature>
<reference evidence="3" key="1">
    <citation type="journal article" date="2013" name="Proc. Natl. Acad. Sci. U.S.A.">
        <title>Genome structure and metabolic features in the red seaweed Chondrus crispus shed light on evolution of the Archaeplastida.</title>
        <authorList>
            <person name="Collen J."/>
            <person name="Porcel B."/>
            <person name="Carre W."/>
            <person name="Ball S.G."/>
            <person name="Chaparro C."/>
            <person name="Tonon T."/>
            <person name="Barbeyron T."/>
            <person name="Michel G."/>
            <person name="Noel B."/>
            <person name="Valentin K."/>
            <person name="Elias M."/>
            <person name="Artiguenave F."/>
            <person name="Arun A."/>
            <person name="Aury J.M."/>
            <person name="Barbosa-Neto J.F."/>
            <person name="Bothwell J.H."/>
            <person name="Bouget F.Y."/>
            <person name="Brillet L."/>
            <person name="Cabello-Hurtado F."/>
            <person name="Capella-Gutierrez S."/>
            <person name="Charrier B."/>
            <person name="Cladiere L."/>
            <person name="Cock J.M."/>
            <person name="Coelho S.M."/>
            <person name="Colleoni C."/>
            <person name="Czjzek M."/>
            <person name="Da Silva C."/>
            <person name="Delage L."/>
            <person name="Denoeud F."/>
            <person name="Deschamps P."/>
            <person name="Dittami S.M."/>
            <person name="Gabaldon T."/>
            <person name="Gachon C.M."/>
            <person name="Groisillier A."/>
            <person name="Herve C."/>
            <person name="Jabbari K."/>
            <person name="Katinka M."/>
            <person name="Kloareg B."/>
            <person name="Kowalczyk N."/>
            <person name="Labadie K."/>
            <person name="Leblanc C."/>
            <person name="Lopez P.J."/>
            <person name="McLachlan D.H."/>
            <person name="Meslet-Cladiere L."/>
            <person name="Moustafa A."/>
            <person name="Nehr Z."/>
            <person name="Nyvall Collen P."/>
            <person name="Panaud O."/>
            <person name="Partensky F."/>
            <person name="Poulain J."/>
            <person name="Rensing S.A."/>
            <person name="Rousvoal S."/>
            <person name="Samson G."/>
            <person name="Symeonidi A."/>
            <person name="Weissenbach J."/>
            <person name="Zambounis A."/>
            <person name="Wincker P."/>
            <person name="Boyen C."/>
        </authorList>
    </citation>
    <scope>NUCLEOTIDE SEQUENCE [LARGE SCALE GENOMIC DNA]</scope>
    <source>
        <strain evidence="3">cv. Stackhouse</strain>
    </source>
</reference>
<dbReference type="EMBL" id="HG001638">
    <property type="protein sequence ID" value="CDF33258.1"/>
    <property type="molecule type" value="Genomic_DNA"/>
</dbReference>
<evidence type="ECO:0000313" key="2">
    <source>
        <dbReference type="EMBL" id="CDF33258.1"/>
    </source>
</evidence>
<gene>
    <name evidence="2" type="ORF">CHC_T00002041001</name>
</gene>
<feature type="compositionally biased region" description="Basic and acidic residues" evidence="1">
    <location>
        <begin position="294"/>
        <end position="307"/>
    </location>
</feature>
<proteinExistence type="predicted"/>
<evidence type="ECO:0000313" key="3">
    <source>
        <dbReference type="Proteomes" id="UP000012073"/>
    </source>
</evidence>
<dbReference type="AlphaFoldDB" id="R7Q5Y7"/>
<evidence type="ECO:0000256" key="1">
    <source>
        <dbReference type="SAM" id="MobiDB-lite"/>
    </source>
</evidence>
<accession>R7Q5Y7</accession>
<dbReference type="Proteomes" id="UP000012073">
    <property type="component" value="Unassembled WGS sequence"/>
</dbReference>
<feature type="region of interest" description="Disordered" evidence="1">
    <location>
        <begin position="502"/>
        <end position="545"/>
    </location>
</feature>
<name>R7Q5Y7_CHOCR</name>
<organism evidence="2 3">
    <name type="scientific">Chondrus crispus</name>
    <name type="common">Carrageen Irish moss</name>
    <name type="synonym">Polymorpha crispa</name>
    <dbReference type="NCBI Taxonomy" id="2769"/>
    <lineage>
        <taxon>Eukaryota</taxon>
        <taxon>Rhodophyta</taxon>
        <taxon>Florideophyceae</taxon>
        <taxon>Rhodymeniophycidae</taxon>
        <taxon>Gigartinales</taxon>
        <taxon>Gigartinaceae</taxon>
        <taxon>Chondrus</taxon>
    </lineage>
</organism>
<feature type="region of interest" description="Disordered" evidence="1">
    <location>
        <begin position="177"/>
        <end position="198"/>
    </location>
</feature>
<keyword evidence="3" id="KW-1185">Reference proteome</keyword>
<sequence length="567" mass="59671">MQRNEGRQLLELPHMLRCIIQRANKALVQKVVRPEVDLNLASLYITLQVDQAHLLCVRNNNVAEPLLISVLPLERDDGVALILACDQLSHRCINIANKLMAMPRIALKKGQSQPPGGLAVMQLLLGDAHLIKDDVVIPVDTNAIPTPIHAAPHALVADLSLSLQLIKLGDPPLKDGAGLLEQGGRHAEDDGQAGGVAQELSGDGELAAQVLRGARGGSGATQVRGDEGVGGVFPLVSLLVLVLRGGGDGGDGGQALRQVGPTEAAGKGGPALRGAPGGHVEQRVLPGGRLGGRGQREDEAEVRRGEQGVEVQDGAAEEVVAGELGVAGRVAVEDIDEQAGRGRLGRVRERDGGRPHRVEVVLDRLRAADAFGRTPAPQRVAHQERVGQREKVLVGEVGRGEAQLDLALRHGCGGRGRGVGMRLGRRRAEACRLRPEPRPRTAAAGRLCILPGVGRNAPPPARTSARPREDHGGAGSPRAHARRLGAWDAAALSRARLVAVARGRGRGGRGAAQTKPPQRRGDILSPHKLGTPPKMSCNRRGGAPVTSSDWLHDASKVGHPFLVHSCM</sequence>
<dbReference type="KEGG" id="ccp:CHC_T00002041001"/>
<protein>
    <submittedName>
        <fullName evidence="2">Uncharacterized protein</fullName>
    </submittedName>
</protein>
<dbReference type="Gramene" id="CDF33258">
    <property type="protein sequence ID" value="CDF33258"/>
    <property type="gene ID" value="CHC_T00002041001"/>
</dbReference>
<dbReference type="GeneID" id="17320770"/>
<feature type="region of interest" description="Disordered" evidence="1">
    <location>
        <begin position="286"/>
        <end position="308"/>
    </location>
</feature>